<dbReference type="RefSeq" id="WP_181837248.1">
    <property type="nucleotide sequence ID" value="NZ_JACERN010000042.1"/>
</dbReference>
<name>A0A838YAD7_9NEIS</name>
<dbReference type="Proteomes" id="UP000545606">
    <property type="component" value="Unassembled WGS sequence"/>
</dbReference>
<keyword evidence="4" id="KW-1185">Reference proteome</keyword>
<dbReference type="EMBL" id="JACERN010000042">
    <property type="protein sequence ID" value="MBA4710352.1"/>
    <property type="molecule type" value="Genomic_DNA"/>
</dbReference>
<dbReference type="InterPro" id="IPR000572">
    <property type="entry name" value="OxRdtase_Mopterin-bd_dom"/>
</dbReference>
<dbReference type="Gene3D" id="3.90.420.10">
    <property type="entry name" value="Oxidoreductase, molybdopterin-binding domain"/>
    <property type="match status" value="1"/>
</dbReference>
<dbReference type="SUPFAM" id="SSF56524">
    <property type="entry name" value="Oxidoreductase molybdopterin-binding domain"/>
    <property type="match status" value="1"/>
</dbReference>
<sequence length="167" mass="18623">MAKTGHIFLFSCWLALQSATALALEKPAGHPIVTISGLISEKNSGANAAFDSAMLDKLPQVKMTVATPWYKEAQTFEGPLFRDVLKATGSKGSKLYVVALNDYAAEIPLADLEKYDVILARKINGKTLTVRDKGPLFIMYPFDKKPELRNKETYSRCVWQVNRIRVE</sequence>
<accession>A0A838YAD7</accession>
<proteinExistence type="predicted"/>
<reference evidence="3 4" key="1">
    <citation type="submission" date="2020-07" db="EMBL/GenBank/DDBJ databases">
        <title>Draft genome sequence of violacein-producing bacteria and related species.</title>
        <authorList>
            <person name="Wilson H.S."/>
            <person name="De Leon M.E."/>
        </authorList>
    </citation>
    <scope>NUCLEOTIDE SEQUENCE [LARGE SCALE GENOMIC DNA]</scope>
    <source>
        <strain evidence="3 4">HSC-21Su07</strain>
    </source>
</reference>
<gene>
    <name evidence="3" type="ORF">H2Z84_18430</name>
</gene>
<evidence type="ECO:0000259" key="2">
    <source>
        <dbReference type="Pfam" id="PF00174"/>
    </source>
</evidence>
<dbReference type="Pfam" id="PF00174">
    <property type="entry name" value="Oxidored_molyb"/>
    <property type="match status" value="1"/>
</dbReference>
<feature type="domain" description="Oxidoreductase molybdopterin-binding" evidence="2">
    <location>
        <begin position="64"/>
        <end position="136"/>
    </location>
</feature>
<protein>
    <submittedName>
        <fullName evidence="3">Molybdopterin-dependent oxidoreductase</fullName>
    </submittedName>
</protein>
<evidence type="ECO:0000313" key="3">
    <source>
        <dbReference type="EMBL" id="MBA4710352.1"/>
    </source>
</evidence>
<evidence type="ECO:0000313" key="4">
    <source>
        <dbReference type="Proteomes" id="UP000545606"/>
    </source>
</evidence>
<keyword evidence="1" id="KW-0732">Signal</keyword>
<organism evidence="3 4">
    <name type="scientific">Aquitalea aquatica</name>
    <dbReference type="NCBI Taxonomy" id="3044273"/>
    <lineage>
        <taxon>Bacteria</taxon>
        <taxon>Pseudomonadati</taxon>
        <taxon>Pseudomonadota</taxon>
        <taxon>Betaproteobacteria</taxon>
        <taxon>Neisseriales</taxon>
        <taxon>Chromobacteriaceae</taxon>
        <taxon>Aquitalea</taxon>
    </lineage>
</organism>
<feature type="chain" id="PRO_5032723914" evidence="1">
    <location>
        <begin position="24"/>
        <end position="167"/>
    </location>
</feature>
<dbReference type="InterPro" id="IPR036374">
    <property type="entry name" value="OxRdtase_Mopterin-bd_sf"/>
</dbReference>
<evidence type="ECO:0000256" key="1">
    <source>
        <dbReference type="SAM" id="SignalP"/>
    </source>
</evidence>
<comment type="caution">
    <text evidence="3">The sequence shown here is derived from an EMBL/GenBank/DDBJ whole genome shotgun (WGS) entry which is preliminary data.</text>
</comment>
<dbReference type="AlphaFoldDB" id="A0A838YAD7"/>
<feature type="signal peptide" evidence="1">
    <location>
        <begin position="1"/>
        <end position="23"/>
    </location>
</feature>